<dbReference type="NCBIfam" id="TIGR03519">
    <property type="entry name" value="T9SS_PorP_fam"/>
    <property type="match status" value="1"/>
</dbReference>
<accession>A0A917GQF7</accession>
<dbReference type="Proteomes" id="UP000625976">
    <property type="component" value="Unassembled WGS sequence"/>
</dbReference>
<proteinExistence type="predicted"/>
<reference evidence="1" key="2">
    <citation type="submission" date="2020-09" db="EMBL/GenBank/DDBJ databases">
        <authorList>
            <person name="Sun Q."/>
            <person name="Zhou Y."/>
        </authorList>
    </citation>
    <scope>NUCLEOTIDE SEQUENCE</scope>
    <source>
        <strain evidence="1">CGMCC 1.12751</strain>
    </source>
</reference>
<keyword evidence="2" id="KW-1185">Reference proteome</keyword>
<sequence length="314" mass="34495">MQMLNNRNIIPAFIFLIGSIFTSYGQQDPEYTQYMYNMSLINPAYATNDSEVINFGLLYRSQWVGAVGSPSTGSFFAHSTITDRVEGGISIYHDEIGDVVKNTNLFADIAYVIPVSTKANLSLGVKAGVSFYSTDFSGFEYSDSAPDPTFSENINRTFPNIGVGAYYFSENYYLGLSAPNLLKSKYIKDSSGIASEASEEIHMFFTGGYVFNLNKNLKLKPAFMAIGVVGAPISFDLTANVLINEFVEFGIGYRFGDAISGLANFSVSKSVRIGYAYDYTISNLGDFNSGSHEIILLINLSKSGKGYDKSPRFF</sequence>
<comment type="caution">
    <text evidence="1">The sequence shown here is derived from an EMBL/GenBank/DDBJ whole genome shotgun (WGS) entry which is preliminary data.</text>
</comment>
<dbReference type="EMBL" id="BMFQ01000003">
    <property type="protein sequence ID" value="GGG54251.1"/>
    <property type="molecule type" value="Genomic_DNA"/>
</dbReference>
<protein>
    <submittedName>
        <fullName evidence="1">Membrane protein</fullName>
    </submittedName>
</protein>
<dbReference type="InterPro" id="IPR019861">
    <property type="entry name" value="PorP/SprF_Bacteroidetes"/>
</dbReference>
<evidence type="ECO:0000313" key="2">
    <source>
        <dbReference type="Proteomes" id="UP000625976"/>
    </source>
</evidence>
<dbReference type="AlphaFoldDB" id="A0A917GQF7"/>
<organism evidence="1 2">
    <name type="scientific">Bizionia arctica</name>
    <dbReference type="NCBI Taxonomy" id="1495645"/>
    <lineage>
        <taxon>Bacteria</taxon>
        <taxon>Pseudomonadati</taxon>
        <taxon>Bacteroidota</taxon>
        <taxon>Flavobacteriia</taxon>
        <taxon>Flavobacteriales</taxon>
        <taxon>Flavobacteriaceae</taxon>
        <taxon>Bizionia</taxon>
    </lineage>
</organism>
<reference evidence="1" key="1">
    <citation type="journal article" date="2014" name="Int. J. Syst. Evol. Microbiol.">
        <title>Complete genome sequence of Corynebacterium casei LMG S-19264T (=DSM 44701T), isolated from a smear-ripened cheese.</title>
        <authorList>
            <consortium name="US DOE Joint Genome Institute (JGI-PGF)"/>
            <person name="Walter F."/>
            <person name="Albersmeier A."/>
            <person name="Kalinowski J."/>
            <person name="Ruckert C."/>
        </authorList>
    </citation>
    <scope>NUCLEOTIDE SEQUENCE</scope>
    <source>
        <strain evidence="1">CGMCC 1.12751</strain>
    </source>
</reference>
<gene>
    <name evidence="1" type="ORF">GCM10010976_26540</name>
</gene>
<evidence type="ECO:0000313" key="1">
    <source>
        <dbReference type="EMBL" id="GGG54251.1"/>
    </source>
</evidence>
<dbReference type="Pfam" id="PF11751">
    <property type="entry name" value="PorP_SprF"/>
    <property type="match status" value="1"/>
</dbReference>
<name>A0A917GQF7_9FLAO</name>